<comment type="caution">
    <text evidence="1">The sequence shown here is derived from an EMBL/GenBank/DDBJ whole genome shotgun (WGS) entry which is preliminary data.</text>
</comment>
<reference evidence="2" key="1">
    <citation type="journal article" date="2019" name="Int. J. Syst. Evol. Microbiol.">
        <title>The Global Catalogue of Microorganisms (GCM) 10K type strain sequencing project: providing services to taxonomists for standard genome sequencing and annotation.</title>
        <authorList>
            <consortium name="The Broad Institute Genomics Platform"/>
            <consortium name="The Broad Institute Genome Sequencing Center for Infectious Disease"/>
            <person name="Wu L."/>
            <person name="Ma J."/>
        </authorList>
    </citation>
    <scope>NUCLEOTIDE SEQUENCE [LARGE SCALE GENOMIC DNA]</scope>
    <source>
        <strain evidence="2">NBRC 104970</strain>
    </source>
</reference>
<name>A0ABQ6BVJ9_9NEIS</name>
<dbReference type="SUPFAM" id="SSF48452">
    <property type="entry name" value="TPR-like"/>
    <property type="match status" value="1"/>
</dbReference>
<proteinExistence type="predicted"/>
<dbReference type="Gene3D" id="1.20.58.320">
    <property type="entry name" value="TPR-like"/>
    <property type="match status" value="1"/>
</dbReference>
<dbReference type="Pfam" id="PF06041">
    <property type="entry name" value="DUF924"/>
    <property type="match status" value="1"/>
</dbReference>
<organism evidence="1 2">
    <name type="scientific">Chitiniphilus shinanonensis</name>
    <dbReference type="NCBI Taxonomy" id="553088"/>
    <lineage>
        <taxon>Bacteria</taxon>
        <taxon>Pseudomonadati</taxon>
        <taxon>Pseudomonadota</taxon>
        <taxon>Betaproteobacteria</taxon>
        <taxon>Neisseriales</taxon>
        <taxon>Chitinibacteraceae</taxon>
        <taxon>Chitiniphilus</taxon>
    </lineage>
</organism>
<evidence type="ECO:0000313" key="1">
    <source>
        <dbReference type="EMBL" id="GLS05195.1"/>
    </source>
</evidence>
<keyword evidence="2" id="KW-1185">Reference proteome</keyword>
<dbReference type="RefSeq" id="WP_018749536.1">
    <property type="nucleotide sequence ID" value="NZ_BSOZ01000038.1"/>
</dbReference>
<evidence type="ECO:0000313" key="2">
    <source>
        <dbReference type="Proteomes" id="UP001156836"/>
    </source>
</evidence>
<gene>
    <name evidence="1" type="ORF">GCM10007860_23450</name>
</gene>
<accession>A0ABQ6BVJ9</accession>
<dbReference type="Proteomes" id="UP001156836">
    <property type="component" value="Unassembled WGS sequence"/>
</dbReference>
<protein>
    <submittedName>
        <fullName evidence="1">Membrane protein</fullName>
    </submittedName>
</protein>
<dbReference type="Gene3D" id="1.25.40.10">
    <property type="entry name" value="Tetratricopeptide repeat domain"/>
    <property type="match status" value="1"/>
</dbReference>
<dbReference type="EMBL" id="BSOZ01000038">
    <property type="protein sequence ID" value="GLS05195.1"/>
    <property type="molecule type" value="Genomic_DNA"/>
</dbReference>
<dbReference type="InterPro" id="IPR010323">
    <property type="entry name" value="DUF924"/>
</dbReference>
<sequence>MAELIRRSSPEGRVKRGRPDIATSGDILEFWFGAPDASGTLPFRSDWFNGGDAFDARIRARFLPTLEAALAGECAHWADQAEGTLALLLVLDQFTRNVFRRNARAFAGDAMARALAERLLAQGWQRALAPVQQVFAYLPFEHAETLADQDRAVALTSGWRNDPTLADCHDYALRHREVIRRFGRFPHRNAALGRDTTTREAAYLAEHGGF</sequence>
<dbReference type="InterPro" id="IPR011990">
    <property type="entry name" value="TPR-like_helical_dom_sf"/>
</dbReference>